<dbReference type="PANTHER" id="PTHR34286:SF1">
    <property type="entry name" value="TRANSMEMBRANE PROTEIN"/>
    <property type="match status" value="1"/>
</dbReference>
<evidence type="ECO:0000313" key="4">
    <source>
        <dbReference type="Proteomes" id="UP000320333"/>
    </source>
</evidence>
<keyword evidence="2" id="KW-1133">Transmembrane helix</keyword>
<comment type="caution">
    <text evidence="3">The sequence shown here is derived from an EMBL/GenBank/DDBJ whole genome shotgun (WGS) entry which is preliminary data.</text>
</comment>
<reference evidence="3 4" key="1">
    <citation type="journal article" date="2019" name="Sci. Rep.">
        <title>Comparative genomics of chytrid fungi reveal insights into the obligate biotrophic and pathogenic lifestyle of Synchytrium endobioticum.</title>
        <authorList>
            <person name="van de Vossenberg B.T.L.H."/>
            <person name="Warris S."/>
            <person name="Nguyen H.D.T."/>
            <person name="van Gent-Pelzer M.P.E."/>
            <person name="Joly D.L."/>
            <person name="van de Geest H.C."/>
            <person name="Bonants P.J.M."/>
            <person name="Smith D.S."/>
            <person name="Levesque C.A."/>
            <person name="van der Lee T.A.J."/>
        </authorList>
    </citation>
    <scope>NUCLEOTIDE SEQUENCE [LARGE SCALE GENOMIC DNA]</scope>
    <source>
        <strain evidence="3 4">CBS 675.73</strain>
    </source>
</reference>
<gene>
    <name evidence="3" type="ORF">CcCBS67573_g04888</name>
</gene>
<sequence length="134" mass="15779">MGLDVSANRRPKEPRTSNMNPLDPKYIPIEPILHGSYYGGWWPEPKRAVMNTAITFVGIVGITGAAWSLSADRERRLMYPQNWIPSMLWAKEFHDPQHVSFWKEQLAKEGREWIEPIPDSMKSWWPLYRQKEQK</sequence>
<proteinExistence type="predicted"/>
<dbReference type="AlphaFoldDB" id="A0A507FDM4"/>
<dbReference type="Proteomes" id="UP000320333">
    <property type="component" value="Unassembled WGS sequence"/>
</dbReference>
<accession>A0A507FDM4</accession>
<feature type="region of interest" description="Disordered" evidence="1">
    <location>
        <begin position="1"/>
        <end position="22"/>
    </location>
</feature>
<protein>
    <submittedName>
        <fullName evidence="3">Uncharacterized protein</fullName>
    </submittedName>
</protein>
<keyword evidence="2" id="KW-0812">Transmembrane</keyword>
<dbReference type="STRING" id="246404.A0A507FDM4"/>
<dbReference type="PANTHER" id="PTHR34286">
    <property type="entry name" value="TRANSMEMBRANE PROTEIN"/>
    <property type="match status" value="1"/>
</dbReference>
<organism evidence="3 4">
    <name type="scientific">Chytriomyces confervae</name>
    <dbReference type="NCBI Taxonomy" id="246404"/>
    <lineage>
        <taxon>Eukaryota</taxon>
        <taxon>Fungi</taxon>
        <taxon>Fungi incertae sedis</taxon>
        <taxon>Chytridiomycota</taxon>
        <taxon>Chytridiomycota incertae sedis</taxon>
        <taxon>Chytridiomycetes</taxon>
        <taxon>Chytridiales</taxon>
        <taxon>Chytriomycetaceae</taxon>
        <taxon>Chytriomyces</taxon>
    </lineage>
</organism>
<dbReference type="EMBL" id="QEAP01000161">
    <property type="protein sequence ID" value="TPX73845.1"/>
    <property type="molecule type" value="Genomic_DNA"/>
</dbReference>
<evidence type="ECO:0000313" key="3">
    <source>
        <dbReference type="EMBL" id="TPX73845.1"/>
    </source>
</evidence>
<keyword evidence="4" id="KW-1185">Reference proteome</keyword>
<evidence type="ECO:0000256" key="2">
    <source>
        <dbReference type="SAM" id="Phobius"/>
    </source>
</evidence>
<keyword evidence="2" id="KW-0472">Membrane</keyword>
<feature type="transmembrane region" description="Helical" evidence="2">
    <location>
        <begin position="48"/>
        <end position="69"/>
    </location>
</feature>
<evidence type="ECO:0000256" key="1">
    <source>
        <dbReference type="SAM" id="MobiDB-lite"/>
    </source>
</evidence>
<dbReference type="OrthoDB" id="2100988at2759"/>
<name>A0A507FDM4_9FUNG</name>